<reference evidence="1 2" key="1">
    <citation type="submission" date="2020-11" db="EMBL/GenBank/DDBJ databases">
        <title>Pseudonocardia abyssalis sp. nov. and Pseudonocardia oceani sp. nov., description and phylogenomic analysis of two novel actinomycetes isolated from the deep Southern Ocean.</title>
        <authorList>
            <person name="Parra J."/>
        </authorList>
    </citation>
    <scope>NUCLEOTIDE SEQUENCE [LARGE SCALE GENOMIC DNA]</scope>
    <source>
        <strain evidence="2">KRD185</strain>
    </source>
</reference>
<dbReference type="EMBL" id="JADQDF010000001">
    <property type="protein sequence ID" value="MBW0127021.1"/>
    <property type="molecule type" value="Genomic_DNA"/>
</dbReference>
<dbReference type="GO" id="GO:0016874">
    <property type="term" value="F:ligase activity"/>
    <property type="evidence" value="ECO:0007669"/>
    <property type="project" value="UniProtKB-KW"/>
</dbReference>
<proteinExistence type="predicted"/>
<keyword evidence="1" id="KW-0436">Ligase</keyword>
<evidence type="ECO:0000313" key="1">
    <source>
        <dbReference type="EMBL" id="MBW0127021.1"/>
    </source>
</evidence>
<comment type="caution">
    <text evidence="1">The sequence shown here is derived from an EMBL/GenBank/DDBJ whole genome shotgun (WGS) entry which is preliminary data.</text>
</comment>
<dbReference type="Pfam" id="PF13563">
    <property type="entry name" value="2_5_RNA_ligase2"/>
    <property type="match status" value="1"/>
</dbReference>
<gene>
    <name evidence="1" type="ORF">I4I82_04915</name>
</gene>
<sequence length="177" mass="19236">MDDRPLILTLRLDTASRERFDALRRTHFPPGRNHLAAHVTLFHALPAEHADAVRADLADVADLAPFAVEVAGLRPLGRGVAYVLRSPELDALRAELADRWRPWLTPQDAQRFSAHVTVQNKVSPAAARALLDELTAGFVPGTARAEGLDLWRYAGGPWEFDGGYGFRPPGAAAVTGS</sequence>
<keyword evidence="2" id="KW-1185">Reference proteome</keyword>
<dbReference type="Proteomes" id="UP000694300">
    <property type="component" value="Unassembled WGS sequence"/>
</dbReference>
<accession>A0ABS6U4A4</accession>
<protein>
    <submittedName>
        <fullName evidence="1">2'-5' RNA ligase family protein</fullName>
    </submittedName>
</protein>
<organism evidence="1 2">
    <name type="scientific">Pseudonocardia oceani</name>
    <dbReference type="NCBI Taxonomy" id="2792013"/>
    <lineage>
        <taxon>Bacteria</taxon>
        <taxon>Bacillati</taxon>
        <taxon>Actinomycetota</taxon>
        <taxon>Actinomycetes</taxon>
        <taxon>Pseudonocardiales</taxon>
        <taxon>Pseudonocardiaceae</taxon>
        <taxon>Pseudonocardia</taxon>
    </lineage>
</organism>
<name>A0ABS6U4A4_9PSEU</name>
<evidence type="ECO:0000313" key="2">
    <source>
        <dbReference type="Proteomes" id="UP000694300"/>
    </source>
</evidence>
<dbReference type="RefSeq" id="WP_218595310.1">
    <property type="nucleotide sequence ID" value="NZ_JADQDE010000381.1"/>
</dbReference>